<dbReference type="EMBL" id="GBRH01282647">
    <property type="protein sequence ID" value="JAD15248.1"/>
    <property type="molecule type" value="Transcribed_RNA"/>
</dbReference>
<keyword evidence="1" id="KW-1133">Transmembrane helix</keyword>
<keyword evidence="1" id="KW-0812">Transmembrane</keyword>
<reference evidence="2" key="1">
    <citation type="submission" date="2014-09" db="EMBL/GenBank/DDBJ databases">
        <authorList>
            <person name="Magalhaes I.L.F."/>
            <person name="Oliveira U."/>
            <person name="Santos F.R."/>
            <person name="Vidigal T.H.D.A."/>
            <person name="Brescovit A.D."/>
            <person name="Santos A.J."/>
        </authorList>
    </citation>
    <scope>NUCLEOTIDE SEQUENCE</scope>
    <source>
        <tissue evidence="2">Shoot tissue taken approximately 20 cm above the soil surface</tissue>
    </source>
</reference>
<protein>
    <submittedName>
        <fullName evidence="2">IDP2420</fullName>
    </submittedName>
</protein>
<evidence type="ECO:0000313" key="2">
    <source>
        <dbReference type="EMBL" id="JAD15248.1"/>
    </source>
</evidence>
<proteinExistence type="predicted"/>
<feature type="transmembrane region" description="Helical" evidence="1">
    <location>
        <begin position="45"/>
        <end position="71"/>
    </location>
</feature>
<accession>A0A0A8XR60</accession>
<name>A0A0A8XR60_ARUDO</name>
<organism evidence="2">
    <name type="scientific">Arundo donax</name>
    <name type="common">Giant reed</name>
    <name type="synonym">Donax arundinaceus</name>
    <dbReference type="NCBI Taxonomy" id="35708"/>
    <lineage>
        <taxon>Eukaryota</taxon>
        <taxon>Viridiplantae</taxon>
        <taxon>Streptophyta</taxon>
        <taxon>Embryophyta</taxon>
        <taxon>Tracheophyta</taxon>
        <taxon>Spermatophyta</taxon>
        <taxon>Magnoliopsida</taxon>
        <taxon>Liliopsida</taxon>
        <taxon>Poales</taxon>
        <taxon>Poaceae</taxon>
        <taxon>PACMAD clade</taxon>
        <taxon>Arundinoideae</taxon>
        <taxon>Arundineae</taxon>
        <taxon>Arundo</taxon>
    </lineage>
</organism>
<dbReference type="AlphaFoldDB" id="A0A0A8XR60"/>
<keyword evidence="1" id="KW-0472">Membrane</keyword>
<sequence length="73" mass="8567">MLILQSLRRRKKSSCSLFCWHAQIILPIAICRLCVHFLSLCLLEVFLWCQSLVVLFVNSVIWCRVSTFFFAKS</sequence>
<evidence type="ECO:0000256" key="1">
    <source>
        <dbReference type="SAM" id="Phobius"/>
    </source>
</evidence>
<reference evidence="2" key="2">
    <citation type="journal article" date="2015" name="Data Brief">
        <title>Shoot transcriptome of the giant reed, Arundo donax.</title>
        <authorList>
            <person name="Barrero R.A."/>
            <person name="Guerrero F.D."/>
            <person name="Moolhuijzen P."/>
            <person name="Goolsby J.A."/>
            <person name="Tidwell J."/>
            <person name="Bellgard S.E."/>
            <person name="Bellgard M.I."/>
        </authorList>
    </citation>
    <scope>NUCLEOTIDE SEQUENCE</scope>
    <source>
        <tissue evidence="2">Shoot tissue taken approximately 20 cm above the soil surface</tissue>
    </source>
</reference>